<dbReference type="Proteomes" id="UP001311232">
    <property type="component" value="Unassembled WGS sequence"/>
</dbReference>
<feature type="compositionally biased region" description="Pro residues" evidence="1">
    <location>
        <begin position="248"/>
        <end position="265"/>
    </location>
</feature>
<sequence>MPPKYPISLGICSMSPLFYSSASWLRSSNNPVTHRDMGCRQAERAELFRQAANRELHDSSDLRVRGGSGCTAADQLSSLLSLLMPDLSEQSHFGDSLGQQAAVWSEGQNGRAASRCFYCGTVRERRSSLLLGGRDSTAGFVHQLDLAEKRDQGLHGQQLMRKGSVPDLSSNLYLKQAMAGRTSVTAQDYYLADSSLSGQPPEESGFYRDNQHSLTRSASHYGGVRPAWDQGQARATPSVLAYAAAPTSVPPPPLPPPPPPPPPPLHELSRLYREALGSKMIPDVQRIGGSSFTPAAIYGVQPPLPIYAAEPPSLPAHQVYNSFTSLPLEPRQQTAAGSVVDPASQVMDGALPRAYGAVASQRLPYDPSYDPTSVMMGATAGMPSSLPPVNPSTTDPKKMVDPTFLALLRAEGLAESTITLLLQHGFDSVATLTMMEDRDIRSVAPNLAQARALSHVVLGCKTGGSVTRTRSNSFSHRSDLYMQPQGLTMDPSLMQQPPTTIQTISPRMGEFLGRRPSSAPSQHLLETTTYHGARPVGTGAFPVSPGGYNNVEPQGRPVPMYHPHTGLAMSALGQQPPPAPATPGMAPKTFSGSYSPMELMKRAPNLPPTSPIAATNPFHSPQLLRKGINAAPENTVVPASSNTHLQGQNTTNNKLVGRRTGPPVIVSTMATAPDIKQGERLAALRLAMEVSVSGIQQSGTGCTSLRSSRGGDQFFAR</sequence>
<dbReference type="EMBL" id="JAHHUM010003034">
    <property type="protein sequence ID" value="KAK5598627.1"/>
    <property type="molecule type" value="Genomic_DNA"/>
</dbReference>
<reference evidence="2 3" key="1">
    <citation type="submission" date="2021-06" db="EMBL/GenBank/DDBJ databases">
        <authorList>
            <person name="Palmer J.M."/>
        </authorList>
    </citation>
    <scope>NUCLEOTIDE SEQUENCE [LARGE SCALE GENOMIC DNA]</scope>
    <source>
        <strain evidence="2 3">MEX-2019</strain>
        <tissue evidence="2">Muscle</tissue>
    </source>
</reference>
<feature type="compositionally biased region" description="Polar residues" evidence="1">
    <location>
        <begin position="697"/>
        <end position="707"/>
    </location>
</feature>
<dbReference type="InterPro" id="IPR051638">
    <property type="entry name" value="CTBP_dehydrogenase"/>
</dbReference>
<organism evidence="2 3">
    <name type="scientific">Crenichthys baileyi</name>
    <name type="common">White River springfish</name>
    <dbReference type="NCBI Taxonomy" id="28760"/>
    <lineage>
        <taxon>Eukaryota</taxon>
        <taxon>Metazoa</taxon>
        <taxon>Chordata</taxon>
        <taxon>Craniata</taxon>
        <taxon>Vertebrata</taxon>
        <taxon>Euteleostomi</taxon>
        <taxon>Actinopterygii</taxon>
        <taxon>Neopterygii</taxon>
        <taxon>Teleostei</taxon>
        <taxon>Neoteleostei</taxon>
        <taxon>Acanthomorphata</taxon>
        <taxon>Ovalentaria</taxon>
        <taxon>Atherinomorphae</taxon>
        <taxon>Cyprinodontiformes</taxon>
        <taxon>Goodeidae</taxon>
        <taxon>Crenichthys</taxon>
    </lineage>
</organism>
<protein>
    <submittedName>
        <fullName evidence="2">Uncharacterized protein</fullName>
    </submittedName>
</protein>
<proteinExistence type="predicted"/>
<dbReference type="PANTHER" id="PTHR46029">
    <property type="entry name" value="C-TERMINAL-BINDING PROTEIN"/>
    <property type="match status" value="1"/>
</dbReference>
<name>A0AAV9QQN5_9TELE</name>
<evidence type="ECO:0000313" key="3">
    <source>
        <dbReference type="Proteomes" id="UP001311232"/>
    </source>
</evidence>
<gene>
    <name evidence="2" type="ORF">CRENBAI_006897</name>
</gene>
<dbReference type="GO" id="GO:0005634">
    <property type="term" value="C:nucleus"/>
    <property type="evidence" value="ECO:0007669"/>
    <property type="project" value="TreeGrafter"/>
</dbReference>
<feature type="region of interest" description="Disordered" evidence="1">
    <location>
        <begin position="697"/>
        <end position="717"/>
    </location>
</feature>
<evidence type="ECO:0000256" key="1">
    <source>
        <dbReference type="SAM" id="MobiDB-lite"/>
    </source>
</evidence>
<keyword evidence="3" id="KW-1185">Reference proteome</keyword>
<feature type="region of interest" description="Disordered" evidence="1">
    <location>
        <begin position="638"/>
        <end position="659"/>
    </location>
</feature>
<evidence type="ECO:0000313" key="2">
    <source>
        <dbReference type="EMBL" id="KAK5598627.1"/>
    </source>
</evidence>
<dbReference type="AlphaFoldDB" id="A0AAV9QQN5"/>
<dbReference type="GO" id="GO:0003714">
    <property type="term" value="F:transcription corepressor activity"/>
    <property type="evidence" value="ECO:0007669"/>
    <property type="project" value="TreeGrafter"/>
</dbReference>
<accession>A0AAV9QQN5</accession>
<dbReference type="PANTHER" id="PTHR46029:SF3">
    <property type="entry name" value="C-TERMINAL-BINDING PROTEIN 2"/>
    <property type="match status" value="1"/>
</dbReference>
<comment type="caution">
    <text evidence="2">The sequence shown here is derived from an EMBL/GenBank/DDBJ whole genome shotgun (WGS) entry which is preliminary data.</text>
</comment>
<feature type="region of interest" description="Disordered" evidence="1">
    <location>
        <begin position="244"/>
        <end position="267"/>
    </location>
</feature>
<feature type="compositionally biased region" description="Polar residues" evidence="1">
    <location>
        <begin position="638"/>
        <end position="654"/>
    </location>
</feature>
<dbReference type="GO" id="GO:0140297">
    <property type="term" value="F:DNA-binding transcription factor binding"/>
    <property type="evidence" value="ECO:0007669"/>
    <property type="project" value="TreeGrafter"/>
</dbReference>
<dbReference type="GO" id="GO:0003713">
    <property type="term" value="F:transcription coactivator activity"/>
    <property type="evidence" value="ECO:0007669"/>
    <property type="project" value="TreeGrafter"/>
</dbReference>
<dbReference type="GO" id="GO:0001221">
    <property type="term" value="F:transcription coregulator binding"/>
    <property type="evidence" value="ECO:0007669"/>
    <property type="project" value="TreeGrafter"/>
</dbReference>
<dbReference type="GO" id="GO:0006357">
    <property type="term" value="P:regulation of transcription by RNA polymerase II"/>
    <property type="evidence" value="ECO:0007669"/>
    <property type="project" value="TreeGrafter"/>
</dbReference>